<organism evidence="2 3">
    <name type="scientific">Geodia barretti</name>
    <name type="common">Barrett's horny sponge</name>
    <dbReference type="NCBI Taxonomy" id="519541"/>
    <lineage>
        <taxon>Eukaryota</taxon>
        <taxon>Metazoa</taxon>
        <taxon>Porifera</taxon>
        <taxon>Demospongiae</taxon>
        <taxon>Heteroscleromorpha</taxon>
        <taxon>Tetractinellida</taxon>
        <taxon>Astrophorina</taxon>
        <taxon>Geodiidae</taxon>
        <taxon>Geodia</taxon>
    </lineage>
</organism>
<comment type="caution">
    <text evidence="2">The sequence shown here is derived from an EMBL/GenBank/DDBJ whole genome shotgun (WGS) entry which is preliminary data.</text>
</comment>
<evidence type="ECO:0000256" key="1">
    <source>
        <dbReference type="SAM" id="MobiDB-lite"/>
    </source>
</evidence>
<feature type="region of interest" description="Disordered" evidence="1">
    <location>
        <begin position="1"/>
        <end position="24"/>
    </location>
</feature>
<evidence type="ECO:0000313" key="2">
    <source>
        <dbReference type="EMBL" id="CAI8050558.1"/>
    </source>
</evidence>
<dbReference type="EMBL" id="CASHTH010003878">
    <property type="protein sequence ID" value="CAI8050558.1"/>
    <property type="molecule type" value="Genomic_DNA"/>
</dbReference>
<protein>
    <submittedName>
        <fullName evidence="2">Uncharacterized protein</fullName>
    </submittedName>
</protein>
<dbReference type="AlphaFoldDB" id="A0AA35X9L3"/>
<dbReference type="Proteomes" id="UP001174909">
    <property type="component" value="Unassembled WGS sequence"/>
</dbReference>
<keyword evidence="3" id="KW-1185">Reference proteome</keyword>
<name>A0AA35X9L3_GEOBA</name>
<evidence type="ECO:0000313" key="3">
    <source>
        <dbReference type="Proteomes" id="UP001174909"/>
    </source>
</evidence>
<reference evidence="2" key="1">
    <citation type="submission" date="2023-03" db="EMBL/GenBank/DDBJ databases">
        <authorList>
            <person name="Steffen K."/>
            <person name="Cardenas P."/>
        </authorList>
    </citation>
    <scope>NUCLEOTIDE SEQUENCE</scope>
</reference>
<sequence length="44" mass="4855">MNTGRRGFPVPHTEPPHPDSDTYSVFTSCQETEKEPPPLALGCK</sequence>
<gene>
    <name evidence="2" type="ORF">GBAR_LOCUS27753</name>
</gene>
<accession>A0AA35X9L3</accession>
<proteinExistence type="predicted"/>